<name>A0ABP8N5Y2_9BACT</name>
<comment type="caution">
    <text evidence="11">The sequence shown here is derived from an EMBL/GenBank/DDBJ whole genome shotgun (WGS) entry which is preliminary data.</text>
</comment>
<keyword evidence="7 9" id="KW-0472">Membrane</keyword>
<reference evidence="12" key="1">
    <citation type="journal article" date="2019" name="Int. J. Syst. Evol. Microbiol.">
        <title>The Global Catalogue of Microorganisms (GCM) 10K type strain sequencing project: providing services to taxonomists for standard genome sequencing and annotation.</title>
        <authorList>
            <consortium name="The Broad Institute Genomics Platform"/>
            <consortium name="The Broad Institute Genome Sequencing Center for Infectious Disease"/>
            <person name="Wu L."/>
            <person name="Ma J."/>
        </authorList>
    </citation>
    <scope>NUCLEOTIDE SEQUENCE [LARGE SCALE GENOMIC DNA]</scope>
    <source>
        <strain evidence="12">JCM 17759</strain>
    </source>
</reference>
<evidence type="ECO:0000256" key="8">
    <source>
        <dbReference type="ARBA" id="ARBA00023315"/>
    </source>
</evidence>
<protein>
    <submittedName>
        <fullName evidence="11">MBOAT family protein</fullName>
    </submittedName>
</protein>
<dbReference type="Proteomes" id="UP001500840">
    <property type="component" value="Unassembled WGS sequence"/>
</dbReference>
<dbReference type="InterPro" id="IPR028362">
    <property type="entry name" value="AlgI"/>
</dbReference>
<gene>
    <name evidence="11" type="ORF">GCM10023156_44930</name>
</gene>
<evidence type="ECO:0000256" key="9">
    <source>
        <dbReference type="PIRNR" id="PIRNR016636"/>
    </source>
</evidence>
<dbReference type="PIRSF" id="PIRSF016636">
    <property type="entry name" value="AlgI_DltB"/>
    <property type="match status" value="1"/>
</dbReference>
<dbReference type="InterPro" id="IPR051085">
    <property type="entry name" value="MB_O-acyltransferase"/>
</dbReference>
<sequence length="506" mass="57561">MTFTSLTFLIFLPLVFMLHWARQNRYWQNSLLVLASYLFYGWWDYRFCGLMILSSLVDYGLGIFVAHAKTQAQRKLALTTSVVCNLGLLGFFKYFNFFSESLVIALGEIGWTVHPLMSEILLPVGISFYTFQTLSYTIDIYRGKLQPTTNLIDYLAFVSFFPQLVAGPIERATNLMPQFSRARIFSNDQAVAGCRTILWGFVKKLIIADHLAVCVDTIYAHPSSASGLTLLIGTVFFAWQIYCDFSAYSDIAIGTAKLFGIDLMQNFSYPYLSRSVIEFWRRWHISLSTWFRDYVFIPLGGSQGTKLETFRNLMITFVLSGLWHGAAWRFIIWGAINGAALVLEKVVSSYVENGRSRPFSIFGHRVNPIEGQANCGQPPVAGQAALQTIFRMTYTFSVICLGWVFFRAASTAEAFTILSKIATIPLHDLNASAWKATLATHPLIEKMMIVLIGYSILEWTMHLNLVPLRFLQWPKPARWAVFTLAIWGTLQFTLTTKTNPFIYFQF</sequence>
<evidence type="ECO:0000256" key="5">
    <source>
        <dbReference type="ARBA" id="ARBA00022692"/>
    </source>
</evidence>
<dbReference type="Pfam" id="PF03062">
    <property type="entry name" value="MBOAT"/>
    <property type="match status" value="1"/>
</dbReference>
<evidence type="ECO:0000256" key="10">
    <source>
        <dbReference type="SAM" id="Phobius"/>
    </source>
</evidence>
<dbReference type="InterPro" id="IPR024194">
    <property type="entry name" value="Ac/AlaTfrase_AlgI/DltB"/>
</dbReference>
<evidence type="ECO:0000313" key="12">
    <source>
        <dbReference type="Proteomes" id="UP001500840"/>
    </source>
</evidence>
<feature type="transmembrane region" description="Helical" evidence="10">
    <location>
        <begin position="45"/>
        <end position="64"/>
    </location>
</feature>
<evidence type="ECO:0000256" key="2">
    <source>
        <dbReference type="ARBA" id="ARBA00010323"/>
    </source>
</evidence>
<evidence type="ECO:0000313" key="11">
    <source>
        <dbReference type="EMBL" id="GAA4461844.1"/>
    </source>
</evidence>
<dbReference type="PIRSF" id="PIRSF500217">
    <property type="entry name" value="AlgI"/>
    <property type="match status" value="1"/>
</dbReference>
<comment type="subcellular location">
    <subcellularLocation>
        <location evidence="1">Cell membrane</location>
        <topology evidence="1">Multi-pass membrane protein</topology>
    </subcellularLocation>
</comment>
<keyword evidence="5 10" id="KW-0812">Transmembrane</keyword>
<dbReference type="InterPro" id="IPR004299">
    <property type="entry name" value="MBOAT_fam"/>
</dbReference>
<evidence type="ECO:0000256" key="3">
    <source>
        <dbReference type="ARBA" id="ARBA00022475"/>
    </source>
</evidence>
<evidence type="ECO:0000256" key="1">
    <source>
        <dbReference type="ARBA" id="ARBA00004651"/>
    </source>
</evidence>
<keyword evidence="3 9" id="KW-1003">Cell membrane</keyword>
<keyword evidence="8 9" id="KW-0012">Acyltransferase</keyword>
<dbReference type="PANTHER" id="PTHR13285">
    <property type="entry name" value="ACYLTRANSFERASE"/>
    <property type="match status" value="1"/>
</dbReference>
<evidence type="ECO:0000256" key="4">
    <source>
        <dbReference type="ARBA" id="ARBA00022679"/>
    </source>
</evidence>
<dbReference type="RefSeq" id="WP_345325689.1">
    <property type="nucleotide sequence ID" value="NZ_BAABGA010000058.1"/>
</dbReference>
<dbReference type="PANTHER" id="PTHR13285:SF23">
    <property type="entry name" value="TEICHOIC ACID D-ALANYLTRANSFERASE"/>
    <property type="match status" value="1"/>
</dbReference>
<dbReference type="EMBL" id="BAABGA010000058">
    <property type="protein sequence ID" value="GAA4461844.1"/>
    <property type="molecule type" value="Genomic_DNA"/>
</dbReference>
<proteinExistence type="inferred from homology"/>
<accession>A0ABP8N5Y2</accession>
<feature type="transmembrane region" description="Helical" evidence="10">
    <location>
        <begin position="76"/>
        <end position="95"/>
    </location>
</feature>
<comment type="similarity">
    <text evidence="2 9">Belongs to the membrane-bound acyltransferase family.</text>
</comment>
<keyword evidence="12" id="KW-1185">Reference proteome</keyword>
<organism evidence="11 12">
    <name type="scientific">Novipirellula rosea</name>
    <dbReference type="NCBI Taxonomy" id="1031540"/>
    <lineage>
        <taxon>Bacteria</taxon>
        <taxon>Pseudomonadati</taxon>
        <taxon>Planctomycetota</taxon>
        <taxon>Planctomycetia</taxon>
        <taxon>Pirellulales</taxon>
        <taxon>Pirellulaceae</taxon>
        <taxon>Novipirellula</taxon>
    </lineage>
</organism>
<evidence type="ECO:0000256" key="6">
    <source>
        <dbReference type="ARBA" id="ARBA00022989"/>
    </source>
</evidence>
<keyword evidence="4 9" id="KW-0808">Transferase</keyword>
<keyword evidence="6 10" id="KW-1133">Transmembrane helix</keyword>
<evidence type="ECO:0000256" key="7">
    <source>
        <dbReference type="ARBA" id="ARBA00023136"/>
    </source>
</evidence>